<organism evidence="1 2">
    <name type="scientific">Paenibacillus donghaensis</name>
    <dbReference type="NCBI Taxonomy" id="414771"/>
    <lineage>
        <taxon>Bacteria</taxon>
        <taxon>Bacillati</taxon>
        <taxon>Bacillota</taxon>
        <taxon>Bacilli</taxon>
        <taxon>Bacillales</taxon>
        <taxon>Paenibacillaceae</taxon>
        <taxon>Paenibacillus</taxon>
    </lineage>
</organism>
<dbReference type="EMBL" id="CP021780">
    <property type="protein sequence ID" value="ASA25642.1"/>
    <property type="molecule type" value="Genomic_DNA"/>
</dbReference>
<accession>A0A2Z2KUA0</accession>
<reference evidence="1 2" key="1">
    <citation type="submission" date="2017-06" db="EMBL/GenBank/DDBJ databases">
        <title>Complete genome sequence of Paenibacillus donghaensis KCTC 13049T isolated from East Sea sediment, South Korea.</title>
        <authorList>
            <person name="Jung B.K."/>
            <person name="Hong S.-J."/>
            <person name="Shin J.-H."/>
        </authorList>
    </citation>
    <scope>NUCLEOTIDE SEQUENCE [LARGE SCALE GENOMIC DNA]</scope>
    <source>
        <strain evidence="1 2">KCTC 13049</strain>
    </source>
</reference>
<sequence>MFAPVVYGFQYKEQNGIFVNHEFIEGYEKEEFPDSMNLKYNDGLTRISLDISKEIWQEEWDDTLEQLISNKYITVSINRNQTRGEYDSDSISWTKDKVKVMEVLKPYSTTFNKKLSSYLTNQGNKFIFCEEYSIN</sequence>
<evidence type="ECO:0000313" key="1">
    <source>
        <dbReference type="EMBL" id="ASA25642.1"/>
    </source>
</evidence>
<dbReference type="AlphaFoldDB" id="A0A2Z2KUA0"/>
<name>A0A2Z2KUA0_9BACL</name>
<dbReference type="Proteomes" id="UP000249890">
    <property type="component" value="Chromosome"/>
</dbReference>
<protein>
    <submittedName>
        <fullName evidence="1">Uncharacterized protein</fullName>
    </submittedName>
</protein>
<proteinExistence type="predicted"/>
<evidence type="ECO:0000313" key="2">
    <source>
        <dbReference type="Proteomes" id="UP000249890"/>
    </source>
</evidence>
<gene>
    <name evidence="1" type="ORF">B9T62_35880</name>
</gene>
<keyword evidence="2" id="KW-1185">Reference proteome</keyword>
<dbReference type="KEGG" id="pdh:B9T62_35880"/>